<dbReference type="SUPFAM" id="SSF54160">
    <property type="entry name" value="Chromo domain-like"/>
    <property type="match status" value="1"/>
</dbReference>
<proteinExistence type="predicted"/>
<reference evidence="1" key="1">
    <citation type="submission" date="2024-01" db="EMBL/GenBank/DDBJ databases">
        <authorList>
            <person name="Webb A."/>
        </authorList>
    </citation>
    <scope>NUCLEOTIDE SEQUENCE</scope>
    <source>
        <strain evidence="1">Pm1</strain>
    </source>
</reference>
<evidence type="ECO:0000313" key="2">
    <source>
        <dbReference type="Proteomes" id="UP001162060"/>
    </source>
</evidence>
<protein>
    <recommendedName>
        <fullName evidence="3">Chromo domain-containing protein</fullName>
    </recommendedName>
</protein>
<dbReference type="AlphaFoldDB" id="A0AAV1U749"/>
<dbReference type="EMBL" id="CAKLBY020000153">
    <property type="protein sequence ID" value="CAK7929392.1"/>
    <property type="molecule type" value="Genomic_DNA"/>
</dbReference>
<gene>
    <name evidence="1" type="ORF">PM001_LOCUS14542</name>
</gene>
<name>A0AAV1U749_9STRA</name>
<accession>A0AAV1U749</accession>
<sequence length="102" mass="11824">MQHIQLVAKRIGPFKIEMMINQNVAKITLPRALLKLHPSFNIDLLSHFVPNPVRFYSRPVPESVPVKLDEATGDELHIVEALVKKRMVSRQPEWLVRWHGLI</sequence>
<evidence type="ECO:0000313" key="1">
    <source>
        <dbReference type="EMBL" id="CAK7929392.1"/>
    </source>
</evidence>
<evidence type="ECO:0008006" key="3">
    <source>
        <dbReference type="Google" id="ProtNLM"/>
    </source>
</evidence>
<dbReference type="Proteomes" id="UP001162060">
    <property type="component" value="Unassembled WGS sequence"/>
</dbReference>
<comment type="caution">
    <text evidence="1">The sequence shown here is derived from an EMBL/GenBank/DDBJ whole genome shotgun (WGS) entry which is preliminary data.</text>
</comment>
<organism evidence="1 2">
    <name type="scientific">Peronospora matthiolae</name>
    <dbReference type="NCBI Taxonomy" id="2874970"/>
    <lineage>
        <taxon>Eukaryota</taxon>
        <taxon>Sar</taxon>
        <taxon>Stramenopiles</taxon>
        <taxon>Oomycota</taxon>
        <taxon>Peronosporomycetes</taxon>
        <taxon>Peronosporales</taxon>
        <taxon>Peronosporaceae</taxon>
        <taxon>Peronospora</taxon>
    </lineage>
</organism>
<dbReference type="InterPro" id="IPR016197">
    <property type="entry name" value="Chromo-like_dom_sf"/>
</dbReference>